<sequence>MSIAPLDQENSEDNIVPGSAKPAQDASEEKKPVKRKRKRQSTSHLKAVPETLALREEMKAEAEKYVEHLDCSNPFTKATLEAWSRELLERMEQPEKFLGFMMVLIGNFFWKRQFLAIPFERRLLLLPHCLKHAEGCPAEYDEFGLDCEKCGACSIADYKVKAEKLGYKVLVAEGSPVVLKIIVGGYVDGILGVACLNVLEKSIDKVLIAGVPSYAIPLHSGDCKNTKMDEPWIWEVLEEYRPLEEPLTRSYLPTMRASNALFEENFDQILPPRRTKTEQAAQTPLGKTEAIAYDWLKHGGKRFRPFITLAAYNALNKNQTSTTNTDQPEQSYPLGVQKAAMAIEVFHKASLIHDDIEDDDQYRYGQETLHRQHGTGMAINIGDYLIGIGYRLLNEARADIGAEAASDLVEKMAAAHIKLCEGQGAEMSWQDSQSFELAPLDALQIYALKTSPAFEAALYAGIRMTGSVGEYEELISSFSRHIGVGFQILNDLKDWQGDDNNKLITGQDALAMRPTLLLALALQTADDHQKADLKDILLGNPSDGLRIGRLRKIYQDCDVFTKAEALVDKSRARAEELAESVDNEDFKQLLKFFCETVLAEETPEEKPEPNVLMPLAK</sequence>
<reference evidence="7 8" key="1">
    <citation type="submission" date="2019-03" db="EMBL/GenBank/DDBJ databases">
        <title>Deep-cultivation of Planctomycetes and their phenomic and genomic characterization uncovers novel biology.</title>
        <authorList>
            <person name="Wiegand S."/>
            <person name="Jogler M."/>
            <person name="Boedeker C."/>
            <person name="Pinto D."/>
            <person name="Vollmers J."/>
            <person name="Rivas-Marin E."/>
            <person name="Kohn T."/>
            <person name="Peeters S.H."/>
            <person name="Heuer A."/>
            <person name="Rast P."/>
            <person name="Oberbeckmann S."/>
            <person name="Bunk B."/>
            <person name="Jeske O."/>
            <person name="Meyerdierks A."/>
            <person name="Storesund J.E."/>
            <person name="Kallscheuer N."/>
            <person name="Luecker S."/>
            <person name="Lage O.M."/>
            <person name="Pohl T."/>
            <person name="Merkel B.J."/>
            <person name="Hornburger P."/>
            <person name="Mueller R.-W."/>
            <person name="Bruemmer F."/>
            <person name="Labrenz M."/>
            <person name="Spormann A.M."/>
            <person name="Op den Camp H."/>
            <person name="Overmann J."/>
            <person name="Amann R."/>
            <person name="Jetten M.S.M."/>
            <person name="Mascher T."/>
            <person name="Medema M.H."/>
            <person name="Devos D.P."/>
            <person name="Kaster A.-K."/>
            <person name="Ovreas L."/>
            <person name="Rohde M."/>
            <person name="Galperin M.Y."/>
            <person name="Jogler C."/>
        </authorList>
    </citation>
    <scope>NUCLEOTIDE SEQUENCE [LARGE SCALE GENOMIC DNA]</scope>
    <source>
        <strain evidence="7 8">V144</strain>
    </source>
</reference>
<dbReference type="AlphaFoldDB" id="A0A517VSR9"/>
<dbReference type="PANTHER" id="PTHR12001">
    <property type="entry name" value="GERANYLGERANYL PYROPHOSPHATE SYNTHASE"/>
    <property type="match status" value="1"/>
</dbReference>
<comment type="cofactor">
    <cofactor evidence="1">
        <name>Mg(2+)</name>
        <dbReference type="ChEBI" id="CHEBI:18420"/>
    </cofactor>
</comment>
<keyword evidence="4" id="KW-0479">Metal-binding</keyword>
<dbReference type="Pfam" id="PF01976">
    <property type="entry name" value="DUF116"/>
    <property type="match status" value="1"/>
</dbReference>
<dbReference type="EMBL" id="CP037920">
    <property type="protein sequence ID" value="QDT96057.1"/>
    <property type="molecule type" value="Genomic_DNA"/>
</dbReference>
<evidence type="ECO:0000256" key="2">
    <source>
        <dbReference type="ARBA" id="ARBA00006706"/>
    </source>
</evidence>
<keyword evidence="5" id="KW-0460">Magnesium</keyword>
<evidence type="ECO:0000256" key="3">
    <source>
        <dbReference type="ARBA" id="ARBA00022679"/>
    </source>
</evidence>
<dbReference type="EC" id="2.5.1.10" evidence="7"/>
<dbReference type="Proteomes" id="UP000318704">
    <property type="component" value="Chromosome"/>
</dbReference>
<feature type="region of interest" description="Disordered" evidence="6">
    <location>
        <begin position="1"/>
        <end position="46"/>
    </location>
</feature>
<feature type="compositionally biased region" description="Basic residues" evidence="6">
    <location>
        <begin position="32"/>
        <end position="41"/>
    </location>
</feature>
<gene>
    <name evidence="7" type="ORF">V144x_15100</name>
</gene>
<dbReference type="Gene3D" id="1.10.600.10">
    <property type="entry name" value="Farnesyl Diphosphate Synthase"/>
    <property type="match status" value="1"/>
</dbReference>
<comment type="similarity">
    <text evidence="2">Belongs to the FPP/GGPP synthase family.</text>
</comment>
<name>A0A517VSR9_9PLAN</name>
<keyword evidence="3 7" id="KW-0808">Transferase</keyword>
<evidence type="ECO:0000313" key="8">
    <source>
        <dbReference type="Proteomes" id="UP000318704"/>
    </source>
</evidence>
<dbReference type="GO" id="GO:0004337">
    <property type="term" value="F:(2E,6E)-farnesyl diphosphate synthase activity"/>
    <property type="evidence" value="ECO:0007669"/>
    <property type="project" value="UniProtKB-EC"/>
</dbReference>
<proteinExistence type="inferred from homology"/>
<evidence type="ECO:0000313" key="7">
    <source>
        <dbReference type="EMBL" id="QDT96057.1"/>
    </source>
</evidence>
<organism evidence="7 8">
    <name type="scientific">Gimesia aquarii</name>
    <dbReference type="NCBI Taxonomy" id="2527964"/>
    <lineage>
        <taxon>Bacteria</taxon>
        <taxon>Pseudomonadati</taxon>
        <taxon>Planctomycetota</taxon>
        <taxon>Planctomycetia</taxon>
        <taxon>Planctomycetales</taxon>
        <taxon>Planctomycetaceae</taxon>
        <taxon>Gimesia</taxon>
    </lineage>
</organism>
<evidence type="ECO:0000256" key="1">
    <source>
        <dbReference type="ARBA" id="ARBA00001946"/>
    </source>
</evidence>
<accession>A0A517VSR9</accession>
<dbReference type="GO" id="GO:0008299">
    <property type="term" value="P:isoprenoid biosynthetic process"/>
    <property type="evidence" value="ECO:0007669"/>
    <property type="project" value="InterPro"/>
</dbReference>
<dbReference type="RefSeq" id="WP_144983547.1">
    <property type="nucleotide sequence ID" value="NZ_CP037920.1"/>
</dbReference>
<dbReference type="InterPro" id="IPR008949">
    <property type="entry name" value="Isoprenoid_synthase_dom_sf"/>
</dbReference>
<dbReference type="PANTHER" id="PTHR12001:SF69">
    <property type="entry name" value="ALL TRANS-POLYPRENYL-DIPHOSPHATE SYNTHASE PDSS1"/>
    <property type="match status" value="1"/>
</dbReference>
<dbReference type="GO" id="GO:0046872">
    <property type="term" value="F:metal ion binding"/>
    <property type="evidence" value="ECO:0007669"/>
    <property type="project" value="UniProtKB-KW"/>
</dbReference>
<dbReference type="KEGG" id="gaw:V144x_15100"/>
<dbReference type="SUPFAM" id="SSF48576">
    <property type="entry name" value="Terpenoid synthases"/>
    <property type="match status" value="1"/>
</dbReference>
<evidence type="ECO:0000256" key="5">
    <source>
        <dbReference type="ARBA" id="ARBA00022842"/>
    </source>
</evidence>
<dbReference type="SFLD" id="SFLDS00005">
    <property type="entry name" value="Isoprenoid_Synthase_Type_I"/>
    <property type="match status" value="1"/>
</dbReference>
<dbReference type="InterPro" id="IPR000092">
    <property type="entry name" value="Polyprenyl_synt"/>
</dbReference>
<evidence type="ECO:0000256" key="6">
    <source>
        <dbReference type="SAM" id="MobiDB-lite"/>
    </source>
</evidence>
<dbReference type="InterPro" id="IPR002829">
    <property type="entry name" value="DUF116"/>
</dbReference>
<protein>
    <submittedName>
        <fullName evidence="7">Farnesyl diphosphate synthase</fullName>
        <ecNumber evidence="7">2.5.1.10</ecNumber>
    </submittedName>
</protein>
<dbReference type="Pfam" id="PF00348">
    <property type="entry name" value="polyprenyl_synt"/>
    <property type="match status" value="1"/>
</dbReference>
<evidence type="ECO:0000256" key="4">
    <source>
        <dbReference type="ARBA" id="ARBA00022723"/>
    </source>
</evidence>